<proteinExistence type="predicted"/>
<organism evidence="1 2">
    <name type="scientific">Belliella marina</name>
    <dbReference type="NCBI Taxonomy" id="1644146"/>
    <lineage>
        <taxon>Bacteria</taxon>
        <taxon>Pseudomonadati</taxon>
        <taxon>Bacteroidota</taxon>
        <taxon>Cytophagia</taxon>
        <taxon>Cytophagales</taxon>
        <taxon>Cyclobacteriaceae</taxon>
        <taxon>Belliella</taxon>
    </lineage>
</organism>
<name>A0ABW4VRC0_9BACT</name>
<gene>
    <name evidence="1" type="ORF">ACFSKL_13605</name>
</gene>
<dbReference type="EMBL" id="JBHUHR010000038">
    <property type="protein sequence ID" value="MFD2035833.1"/>
    <property type="molecule type" value="Genomic_DNA"/>
</dbReference>
<reference evidence="2" key="1">
    <citation type="journal article" date="2019" name="Int. J. Syst. Evol. Microbiol.">
        <title>The Global Catalogue of Microorganisms (GCM) 10K type strain sequencing project: providing services to taxonomists for standard genome sequencing and annotation.</title>
        <authorList>
            <consortium name="The Broad Institute Genomics Platform"/>
            <consortium name="The Broad Institute Genome Sequencing Center for Infectious Disease"/>
            <person name="Wu L."/>
            <person name="Ma J."/>
        </authorList>
    </citation>
    <scope>NUCLEOTIDE SEQUENCE [LARGE SCALE GENOMIC DNA]</scope>
    <source>
        <strain evidence="2">CGMCC 1.15180</strain>
    </source>
</reference>
<keyword evidence="2" id="KW-1185">Reference proteome</keyword>
<evidence type="ECO:0000313" key="2">
    <source>
        <dbReference type="Proteomes" id="UP001597361"/>
    </source>
</evidence>
<dbReference type="RefSeq" id="WP_376886797.1">
    <property type="nucleotide sequence ID" value="NZ_JBHUHR010000038.1"/>
</dbReference>
<dbReference type="Proteomes" id="UP001597361">
    <property type="component" value="Unassembled WGS sequence"/>
</dbReference>
<accession>A0ABW4VRC0</accession>
<protein>
    <submittedName>
        <fullName evidence="1">Uncharacterized protein</fullName>
    </submittedName>
</protein>
<sequence length="261" mass="30604">MKNCKFHLPCRMVMTVLTFLYYMLVSGLSWAQQESIQKTVRATNIQEMFMNRPNFMGGNSVYGIPEAPKMLEGNYYLDPNWNRGSILLYNEDEILNDYFIRYQIEEDQLEVMANEEGSIVKINGVSVKNFISVDSVTKSQRIFMNQRDFVSDSEEVMGFYEVLVDGDMMLVKTTKATFRNSNYNTALMMGEKNDRIVKRDSYYYIVGDSAHAISSKMNQFLELFGDKRPEIRRYINKYNVDIKSELGLVRVFNFYNNRRED</sequence>
<comment type="caution">
    <text evidence="1">The sequence shown here is derived from an EMBL/GenBank/DDBJ whole genome shotgun (WGS) entry which is preliminary data.</text>
</comment>
<evidence type="ECO:0000313" key="1">
    <source>
        <dbReference type="EMBL" id="MFD2035833.1"/>
    </source>
</evidence>